<evidence type="ECO:0000256" key="1">
    <source>
        <dbReference type="SAM" id="MobiDB-lite"/>
    </source>
</evidence>
<evidence type="ECO:0000256" key="2">
    <source>
        <dbReference type="SAM" id="SignalP"/>
    </source>
</evidence>
<proteinExistence type="predicted"/>
<dbReference type="Proteomes" id="UP000694546">
    <property type="component" value="Chromosome 13"/>
</dbReference>
<reference evidence="3" key="2">
    <citation type="submission" date="2025-09" db="UniProtKB">
        <authorList>
            <consortium name="Ensembl"/>
        </authorList>
    </citation>
    <scope>IDENTIFICATION</scope>
</reference>
<sequence length="167" mass="18373">MSGFVRRLIWISCLIGGVFSLPVNGKTFNILLTSWSDFSTPGSAYPVGQDASVYTYGRAPKEYYKQEPSAWSKQNSDAKADGGFYSNEGSDMDAGDSVWEETPEEEEPVLSDVSDLDPVYHFSSRSRYQQGRQAFFLTRYNPGEPTVGSADMADSKSNGMGNGKGWT</sequence>
<organism evidence="3 4">
    <name type="scientific">Gadus morhua</name>
    <name type="common">Atlantic cod</name>
    <dbReference type="NCBI Taxonomy" id="8049"/>
    <lineage>
        <taxon>Eukaryota</taxon>
        <taxon>Metazoa</taxon>
        <taxon>Chordata</taxon>
        <taxon>Craniata</taxon>
        <taxon>Vertebrata</taxon>
        <taxon>Euteleostomi</taxon>
        <taxon>Actinopterygii</taxon>
        <taxon>Neopterygii</taxon>
        <taxon>Teleostei</taxon>
        <taxon>Neoteleostei</taxon>
        <taxon>Acanthomorphata</taxon>
        <taxon>Zeiogadaria</taxon>
        <taxon>Gadariae</taxon>
        <taxon>Gadiformes</taxon>
        <taxon>Gadoidei</taxon>
        <taxon>Gadidae</taxon>
        <taxon>Gadus</taxon>
    </lineage>
</organism>
<evidence type="ECO:0000313" key="4">
    <source>
        <dbReference type="Proteomes" id="UP000694546"/>
    </source>
</evidence>
<protein>
    <recommendedName>
        <fullName evidence="5">Secreted protein</fullName>
    </recommendedName>
</protein>
<evidence type="ECO:0000313" key="3">
    <source>
        <dbReference type="Ensembl" id="ENSGMOP00000059536.1"/>
    </source>
</evidence>
<keyword evidence="4" id="KW-1185">Reference proteome</keyword>
<dbReference type="Ensembl" id="ENSGMOT00000029140.1">
    <property type="protein sequence ID" value="ENSGMOP00000059536.1"/>
    <property type="gene ID" value="ENSGMOG00000025739.1"/>
</dbReference>
<feature type="region of interest" description="Disordered" evidence="1">
    <location>
        <begin position="147"/>
        <end position="167"/>
    </location>
</feature>
<dbReference type="AlphaFoldDB" id="A0A8C5CCX7"/>
<evidence type="ECO:0008006" key="5">
    <source>
        <dbReference type="Google" id="ProtNLM"/>
    </source>
</evidence>
<dbReference type="InterPro" id="IPR009803">
    <property type="entry name" value="DUF1373"/>
</dbReference>
<reference evidence="3" key="1">
    <citation type="submission" date="2025-08" db="UniProtKB">
        <authorList>
            <consortium name="Ensembl"/>
        </authorList>
    </citation>
    <scope>IDENTIFICATION</scope>
</reference>
<accession>A0A8C5CCX7</accession>
<feature type="region of interest" description="Disordered" evidence="1">
    <location>
        <begin position="67"/>
        <end position="111"/>
    </location>
</feature>
<feature type="signal peptide" evidence="2">
    <location>
        <begin position="1"/>
        <end position="20"/>
    </location>
</feature>
<dbReference type="GeneTree" id="ENSGT01060000251279"/>
<keyword evidence="2" id="KW-0732">Signal</keyword>
<name>A0A8C5CCX7_GADMO</name>
<dbReference type="Pfam" id="PF07117">
    <property type="entry name" value="DUF1373"/>
    <property type="match status" value="1"/>
</dbReference>
<feature type="chain" id="PRO_5034313624" description="Secreted protein" evidence="2">
    <location>
        <begin position="21"/>
        <end position="167"/>
    </location>
</feature>
<feature type="compositionally biased region" description="Acidic residues" evidence="1">
    <location>
        <begin position="90"/>
        <end position="109"/>
    </location>
</feature>